<protein>
    <recommendedName>
        <fullName evidence="3">F-box domain-containing protein</fullName>
    </recommendedName>
</protein>
<dbReference type="InterPro" id="IPR036047">
    <property type="entry name" value="F-box-like_dom_sf"/>
</dbReference>
<accession>A0A7R9L7A8</accession>
<dbReference type="Proteomes" id="UP000759131">
    <property type="component" value="Unassembled WGS sequence"/>
</dbReference>
<keyword evidence="2" id="KW-1185">Reference proteome</keyword>
<dbReference type="SUPFAM" id="SSF81383">
    <property type="entry name" value="F-box domain"/>
    <property type="match status" value="1"/>
</dbReference>
<organism evidence="1">
    <name type="scientific">Medioppia subpectinata</name>
    <dbReference type="NCBI Taxonomy" id="1979941"/>
    <lineage>
        <taxon>Eukaryota</taxon>
        <taxon>Metazoa</taxon>
        <taxon>Ecdysozoa</taxon>
        <taxon>Arthropoda</taxon>
        <taxon>Chelicerata</taxon>
        <taxon>Arachnida</taxon>
        <taxon>Acari</taxon>
        <taxon>Acariformes</taxon>
        <taxon>Sarcoptiformes</taxon>
        <taxon>Oribatida</taxon>
        <taxon>Brachypylina</taxon>
        <taxon>Oppioidea</taxon>
        <taxon>Oppiidae</taxon>
        <taxon>Medioppia</taxon>
    </lineage>
</organism>
<dbReference type="OrthoDB" id="2585512at2759"/>
<gene>
    <name evidence="1" type="ORF">OSB1V03_LOCUS15544</name>
</gene>
<proteinExistence type="predicted"/>
<dbReference type="EMBL" id="OC870712">
    <property type="protein sequence ID" value="CAD7635152.1"/>
    <property type="molecule type" value="Genomic_DNA"/>
</dbReference>
<evidence type="ECO:0008006" key="3">
    <source>
        <dbReference type="Google" id="ProtNLM"/>
    </source>
</evidence>
<dbReference type="EMBL" id="CAJPIZ010016137">
    <property type="protein sequence ID" value="CAG2115582.1"/>
    <property type="molecule type" value="Genomic_DNA"/>
</dbReference>
<reference evidence="1" key="1">
    <citation type="submission" date="2020-11" db="EMBL/GenBank/DDBJ databases">
        <authorList>
            <person name="Tran Van P."/>
        </authorList>
    </citation>
    <scope>NUCLEOTIDE SEQUENCE</scope>
</reference>
<dbReference type="Gene3D" id="1.20.1280.50">
    <property type="match status" value="1"/>
</dbReference>
<evidence type="ECO:0000313" key="2">
    <source>
        <dbReference type="Proteomes" id="UP000759131"/>
    </source>
</evidence>
<name>A0A7R9L7A8_9ACAR</name>
<evidence type="ECO:0000313" key="1">
    <source>
        <dbReference type="EMBL" id="CAD7635152.1"/>
    </source>
</evidence>
<dbReference type="AlphaFoldDB" id="A0A7R9L7A8"/>
<sequence length="312" mass="36034">MKYGPTSHIYVEYFVTNPTKRVNGLPLVYQLYIRVILHTMHTMSLSVRKYQSLQTVVTNGTNGSATIAHHIPFMGKCRSSSLIILVVNLFRVNSFLVNAFKDSFDRFGDDLCEELLSYLSFEDRFRWECVSKQWQRVLRFDDSWKIALALSAATDLHYKRLNSVDILSDSLAQLKPLIAIKFYMDINYKEDYKQLLAQIGPKCPQLKNNVLNALSKLTQIRCIDISGRFDKEINSKTVEDYLNTNCSRITILVIILTNYYLPEVNGDKGLGVRSNEFRIQFLTPRPIVRQSTTQSPEMAFGFHYILIDSRDK</sequence>